<evidence type="ECO:0000313" key="4">
    <source>
        <dbReference type="Proteomes" id="UP001422759"/>
    </source>
</evidence>
<reference evidence="3 4" key="1">
    <citation type="journal article" date="2019" name="Int. J. Syst. Evol. Microbiol.">
        <title>The Global Catalogue of Microorganisms (GCM) 10K type strain sequencing project: providing services to taxonomists for standard genome sequencing and annotation.</title>
        <authorList>
            <consortium name="The Broad Institute Genomics Platform"/>
            <consortium name="The Broad Institute Genome Sequencing Center for Infectious Disease"/>
            <person name="Wu L."/>
            <person name="Ma J."/>
        </authorList>
    </citation>
    <scope>NUCLEOTIDE SEQUENCE [LARGE SCALE GENOMIC DNA]</scope>
    <source>
        <strain evidence="3 4">JCM 14560</strain>
    </source>
</reference>
<protein>
    <submittedName>
        <fullName evidence="3">Uncharacterized protein</fullName>
    </submittedName>
</protein>
<sequence>MDVPGRRRRPAGLLLAVTLSAFAAGCASGGPGAPVGQSSARPTPPVVAGTPPPPESGAAGLAGMPLTAYQTDDQDLRQEVTVQASLVVSCMHKAGFTGFTTADYPTAARAEGPGTLAAGAWGYLGAGTAAAQGFHQPTSPTAAGTPPVAPEDSEPYVTARVDCDRQVADQLKPVDQPGSDLVNRLSAESLQDADQDNRVTTATWAWAACMLKAGYAATSPEALAQHYRDSAGAPSATELATARADADCTGRSGLAGVYFAVLAGYQQQQITQNTTALTAHQQALKDQHQRFAKLLASPPD</sequence>
<feature type="region of interest" description="Disordered" evidence="1">
    <location>
        <begin position="30"/>
        <end position="57"/>
    </location>
</feature>
<dbReference type="EMBL" id="BAAANT010000020">
    <property type="protein sequence ID" value="GAA2146755.1"/>
    <property type="molecule type" value="Genomic_DNA"/>
</dbReference>
<keyword evidence="4" id="KW-1185">Reference proteome</keyword>
<accession>A0ABN2ZSD4</accession>
<organism evidence="3 4">
    <name type="scientific">Kitasatospora kazusensis</name>
    <dbReference type="NCBI Taxonomy" id="407974"/>
    <lineage>
        <taxon>Bacteria</taxon>
        <taxon>Bacillati</taxon>
        <taxon>Actinomycetota</taxon>
        <taxon>Actinomycetes</taxon>
        <taxon>Kitasatosporales</taxon>
        <taxon>Streptomycetaceae</taxon>
        <taxon>Kitasatospora</taxon>
    </lineage>
</organism>
<feature type="region of interest" description="Disordered" evidence="1">
    <location>
        <begin position="135"/>
        <end position="154"/>
    </location>
</feature>
<evidence type="ECO:0000256" key="1">
    <source>
        <dbReference type="SAM" id="MobiDB-lite"/>
    </source>
</evidence>
<feature type="compositionally biased region" description="Pro residues" evidence="1">
    <location>
        <begin position="42"/>
        <end position="55"/>
    </location>
</feature>
<name>A0ABN2ZSD4_9ACTN</name>
<gene>
    <name evidence="3" type="ORF">GCM10009760_36850</name>
</gene>
<dbReference type="RefSeq" id="WP_344466310.1">
    <property type="nucleotide sequence ID" value="NZ_BAAANT010000020.1"/>
</dbReference>
<feature type="signal peptide" evidence="2">
    <location>
        <begin position="1"/>
        <end position="23"/>
    </location>
</feature>
<proteinExistence type="predicted"/>
<evidence type="ECO:0000313" key="3">
    <source>
        <dbReference type="EMBL" id="GAA2146755.1"/>
    </source>
</evidence>
<evidence type="ECO:0000256" key="2">
    <source>
        <dbReference type="SAM" id="SignalP"/>
    </source>
</evidence>
<dbReference type="Proteomes" id="UP001422759">
    <property type="component" value="Unassembled WGS sequence"/>
</dbReference>
<comment type="caution">
    <text evidence="3">The sequence shown here is derived from an EMBL/GenBank/DDBJ whole genome shotgun (WGS) entry which is preliminary data.</text>
</comment>
<dbReference type="PROSITE" id="PS51257">
    <property type="entry name" value="PROKAR_LIPOPROTEIN"/>
    <property type="match status" value="1"/>
</dbReference>
<keyword evidence="2" id="KW-0732">Signal</keyword>
<feature type="chain" id="PRO_5045593769" evidence="2">
    <location>
        <begin position="24"/>
        <end position="300"/>
    </location>
</feature>